<proteinExistence type="predicted"/>
<accession>A0A4P7CMW8</accession>
<gene>
    <name evidence="1" type="ORF">E1956_08300</name>
</gene>
<evidence type="ECO:0000313" key="1">
    <source>
        <dbReference type="EMBL" id="QBQ97175.1"/>
    </source>
</evidence>
<reference evidence="1 2" key="1">
    <citation type="submission" date="2019-03" db="EMBL/GenBank/DDBJ databases">
        <title>Paraburkholderia sp. 7MH5, isolated from subtropical forest soil.</title>
        <authorList>
            <person name="Gao Z.-H."/>
            <person name="Qiu L.-H."/>
        </authorList>
    </citation>
    <scope>NUCLEOTIDE SEQUENCE [LARGE SCALE GENOMIC DNA]</scope>
    <source>
        <strain evidence="1 2">7MH5</strain>
    </source>
</reference>
<organism evidence="1 2">
    <name type="scientific">Paraburkholderia pallida</name>
    <dbReference type="NCBI Taxonomy" id="2547399"/>
    <lineage>
        <taxon>Bacteria</taxon>
        <taxon>Pseudomonadati</taxon>
        <taxon>Pseudomonadota</taxon>
        <taxon>Betaproteobacteria</taxon>
        <taxon>Burkholderiales</taxon>
        <taxon>Burkholderiaceae</taxon>
        <taxon>Paraburkholderia</taxon>
    </lineage>
</organism>
<dbReference type="OrthoDB" id="8913234at2"/>
<dbReference type="AlphaFoldDB" id="A0A4P7CMW8"/>
<protein>
    <submittedName>
        <fullName evidence="1">Uncharacterized protein</fullName>
    </submittedName>
</protein>
<dbReference type="EMBL" id="CP038148">
    <property type="protein sequence ID" value="QBQ97175.1"/>
    <property type="molecule type" value="Genomic_DNA"/>
</dbReference>
<keyword evidence="2" id="KW-1185">Reference proteome</keyword>
<evidence type="ECO:0000313" key="2">
    <source>
        <dbReference type="Proteomes" id="UP000295727"/>
    </source>
</evidence>
<dbReference type="RefSeq" id="WP_134748170.1">
    <property type="nucleotide sequence ID" value="NZ_CP038148.1"/>
</dbReference>
<sequence>MIEETQVSGEFNGCNFDRRIAFTDGLVFVCSSYDYHYAYMPDVQILKNVRDGSIRVLIDGDEFDGTLYRR</sequence>
<name>A0A4P7CMW8_9BURK</name>
<dbReference type="Proteomes" id="UP000295727">
    <property type="component" value="Chromosome 1"/>
</dbReference>
<dbReference type="KEGG" id="ppai:E1956_08300"/>